<dbReference type="CDD" id="cd02440">
    <property type="entry name" value="AdoMet_MTases"/>
    <property type="match status" value="1"/>
</dbReference>
<dbReference type="InterPro" id="IPR004498">
    <property type="entry name" value="Ribosomal_PrmA_MeTrfase"/>
</dbReference>
<evidence type="ECO:0000256" key="1">
    <source>
        <dbReference type="ARBA" id="ARBA00009741"/>
    </source>
</evidence>
<organism evidence="7 8">
    <name type="scientific">Flaviflagellibacter deserti</name>
    <dbReference type="NCBI Taxonomy" id="2267266"/>
    <lineage>
        <taxon>Bacteria</taxon>
        <taxon>Pseudomonadati</taxon>
        <taxon>Pseudomonadota</taxon>
        <taxon>Alphaproteobacteria</taxon>
        <taxon>Hyphomicrobiales</taxon>
        <taxon>Flaviflagellibacter</taxon>
    </lineage>
</organism>
<comment type="catalytic activity">
    <reaction evidence="6">
        <text>L-lysyl-[protein] + 3 S-adenosyl-L-methionine = N(6),N(6),N(6)-trimethyl-L-lysyl-[protein] + 3 S-adenosyl-L-homocysteine + 3 H(+)</text>
        <dbReference type="Rhea" id="RHEA:54192"/>
        <dbReference type="Rhea" id="RHEA-COMP:9752"/>
        <dbReference type="Rhea" id="RHEA-COMP:13826"/>
        <dbReference type="ChEBI" id="CHEBI:15378"/>
        <dbReference type="ChEBI" id="CHEBI:29969"/>
        <dbReference type="ChEBI" id="CHEBI:57856"/>
        <dbReference type="ChEBI" id="CHEBI:59789"/>
        <dbReference type="ChEBI" id="CHEBI:61961"/>
    </reaction>
</comment>
<dbReference type="Gene3D" id="3.40.50.150">
    <property type="entry name" value="Vaccinia Virus protein VP39"/>
    <property type="match status" value="1"/>
</dbReference>
<keyword evidence="7" id="KW-0687">Ribonucleoprotein</keyword>
<evidence type="ECO:0000256" key="6">
    <source>
        <dbReference type="HAMAP-Rule" id="MF_00735"/>
    </source>
</evidence>
<dbReference type="NCBIfam" id="NF001784">
    <property type="entry name" value="PRK00517.2-1"/>
    <property type="match status" value="1"/>
</dbReference>
<feature type="binding site" evidence="6">
    <location>
        <position position="137"/>
    </location>
    <ligand>
        <name>S-adenosyl-L-methionine</name>
        <dbReference type="ChEBI" id="CHEBI:59789"/>
    </ligand>
</feature>
<evidence type="ECO:0000256" key="3">
    <source>
        <dbReference type="ARBA" id="ARBA00022603"/>
    </source>
</evidence>
<dbReference type="EC" id="2.1.1.-" evidence="6"/>
<accession>A0ABV9Z2N4</accession>
<keyword evidence="4 6" id="KW-0808">Transferase</keyword>
<dbReference type="SUPFAM" id="SSF53335">
    <property type="entry name" value="S-adenosyl-L-methionine-dependent methyltransferases"/>
    <property type="match status" value="1"/>
</dbReference>
<keyword evidence="7" id="KW-0689">Ribosomal protein</keyword>
<comment type="similarity">
    <text evidence="1 6">Belongs to the methyltransferase superfamily. PrmA family.</text>
</comment>
<evidence type="ECO:0000256" key="5">
    <source>
        <dbReference type="ARBA" id="ARBA00022691"/>
    </source>
</evidence>
<keyword evidence="5 6" id="KW-0949">S-adenosyl-L-methionine</keyword>
<feature type="binding site" evidence="6">
    <location>
        <position position="229"/>
    </location>
    <ligand>
        <name>S-adenosyl-L-methionine</name>
        <dbReference type="ChEBI" id="CHEBI:59789"/>
    </ligand>
</feature>
<dbReference type="InterPro" id="IPR029063">
    <property type="entry name" value="SAM-dependent_MTases_sf"/>
</dbReference>
<proteinExistence type="inferred from homology"/>
<feature type="binding site" evidence="6">
    <location>
        <position position="182"/>
    </location>
    <ligand>
        <name>S-adenosyl-L-methionine</name>
        <dbReference type="ChEBI" id="CHEBI:59789"/>
    </ligand>
</feature>
<keyword evidence="2 6" id="KW-0963">Cytoplasm</keyword>
<dbReference type="InterPro" id="IPR050078">
    <property type="entry name" value="Ribosomal_L11_MeTrfase_PrmA"/>
</dbReference>
<evidence type="ECO:0000256" key="2">
    <source>
        <dbReference type="ARBA" id="ARBA00022490"/>
    </source>
</evidence>
<name>A0ABV9Z2N4_9HYPH</name>
<sequence length="292" mass="31175">MPTAVVRIFADQRAAERLALLAEERLTLDDLSIAVSETEPDHPLWRVDVFAGPNTEPANVEAEVRAAMGDDLEGLKIVSEVIEDADWVAQSLAGLDPVVAGQFFVHGAHDAERVPGNSHGIQVEAALAFGTGHHGTTKGCLLAFDQLLKEGRPRRILDLGTGTGVLAIAAAKATGHGIAASDIDPTSVVIARENAKLNRVADRVRVVHANGMNHPMIAANAPYDLIFANILAGPLVKLAPTVTRHVMPGSHVILSGLLTQQERQVRAAYRIQGLVVKRRLVIDNWVTLTLAA</sequence>
<dbReference type="Pfam" id="PF06325">
    <property type="entry name" value="PrmA"/>
    <property type="match status" value="1"/>
</dbReference>
<dbReference type="EMBL" id="JBHSJF010000006">
    <property type="protein sequence ID" value="MFC5069218.1"/>
    <property type="molecule type" value="Genomic_DNA"/>
</dbReference>
<evidence type="ECO:0000313" key="7">
    <source>
        <dbReference type="EMBL" id="MFC5069218.1"/>
    </source>
</evidence>
<gene>
    <name evidence="6" type="primary">prmA</name>
    <name evidence="7" type="ORF">ACFPFW_14470</name>
</gene>
<dbReference type="GO" id="GO:0032259">
    <property type="term" value="P:methylation"/>
    <property type="evidence" value="ECO:0007669"/>
    <property type="project" value="UniProtKB-KW"/>
</dbReference>
<comment type="caution">
    <text evidence="7">The sequence shown here is derived from an EMBL/GenBank/DDBJ whole genome shotgun (WGS) entry which is preliminary data.</text>
</comment>
<dbReference type="PANTHER" id="PTHR43648">
    <property type="entry name" value="ELECTRON TRANSFER FLAVOPROTEIN BETA SUBUNIT LYSINE METHYLTRANSFERASE"/>
    <property type="match status" value="1"/>
</dbReference>
<dbReference type="HAMAP" id="MF_00735">
    <property type="entry name" value="Methyltr_PrmA"/>
    <property type="match status" value="1"/>
</dbReference>
<feature type="binding site" evidence="6">
    <location>
        <position position="160"/>
    </location>
    <ligand>
        <name>S-adenosyl-L-methionine</name>
        <dbReference type="ChEBI" id="CHEBI:59789"/>
    </ligand>
</feature>
<dbReference type="GO" id="GO:0008168">
    <property type="term" value="F:methyltransferase activity"/>
    <property type="evidence" value="ECO:0007669"/>
    <property type="project" value="UniProtKB-KW"/>
</dbReference>
<keyword evidence="3 6" id="KW-0489">Methyltransferase</keyword>
<comment type="subcellular location">
    <subcellularLocation>
        <location evidence="6">Cytoplasm</location>
    </subcellularLocation>
</comment>
<comment type="function">
    <text evidence="6">Methylates ribosomal protein L11.</text>
</comment>
<protein>
    <recommendedName>
        <fullName evidence="6">Ribosomal protein L11 methyltransferase</fullName>
        <shortName evidence="6">L11 Mtase</shortName>
        <ecNumber evidence="6">2.1.1.-</ecNumber>
    </recommendedName>
</protein>
<evidence type="ECO:0000256" key="4">
    <source>
        <dbReference type="ARBA" id="ARBA00022679"/>
    </source>
</evidence>
<reference evidence="8" key="1">
    <citation type="journal article" date="2019" name="Int. J. Syst. Evol. Microbiol.">
        <title>The Global Catalogue of Microorganisms (GCM) 10K type strain sequencing project: providing services to taxonomists for standard genome sequencing and annotation.</title>
        <authorList>
            <consortium name="The Broad Institute Genomics Platform"/>
            <consortium name="The Broad Institute Genome Sequencing Center for Infectious Disease"/>
            <person name="Wu L."/>
            <person name="Ma J."/>
        </authorList>
    </citation>
    <scope>NUCLEOTIDE SEQUENCE [LARGE SCALE GENOMIC DNA]</scope>
    <source>
        <strain evidence="8">CGMCC 1.16444</strain>
    </source>
</reference>
<keyword evidence="8" id="KW-1185">Reference proteome</keyword>
<dbReference type="Proteomes" id="UP001595796">
    <property type="component" value="Unassembled WGS sequence"/>
</dbReference>
<dbReference type="RefSeq" id="WP_114958200.1">
    <property type="nucleotide sequence ID" value="NZ_JBHSJF010000006.1"/>
</dbReference>
<dbReference type="PANTHER" id="PTHR43648:SF1">
    <property type="entry name" value="ELECTRON TRANSFER FLAVOPROTEIN BETA SUBUNIT LYSINE METHYLTRANSFERASE"/>
    <property type="match status" value="1"/>
</dbReference>
<dbReference type="GO" id="GO:0005840">
    <property type="term" value="C:ribosome"/>
    <property type="evidence" value="ECO:0007669"/>
    <property type="project" value="UniProtKB-KW"/>
</dbReference>
<evidence type="ECO:0000313" key="8">
    <source>
        <dbReference type="Proteomes" id="UP001595796"/>
    </source>
</evidence>